<dbReference type="EMBL" id="GBRH01176396">
    <property type="protein sequence ID" value="JAE21500.1"/>
    <property type="molecule type" value="Transcribed_RNA"/>
</dbReference>
<sequence>MNLWIYPILSGPFSPTPPMSGLVDHYSFLHYCRALVSYYAPVPLGVFVGYAQTISTGVEQAFLQLVLPLAYHEYHHFELGPSLCGYILHHEFNCRTLVNATVHGRWLTLDREQVSFVIHNVGTSILQTASAIY</sequence>
<accession>A0A0A9JIK1</accession>
<proteinExistence type="predicted"/>
<organism evidence="1">
    <name type="scientific">Arundo donax</name>
    <name type="common">Giant reed</name>
    <name type="synonym">Donax arundinaceus</name>
    <dbReference type="NCBI Taxonomy" id="35708"/>
    <lineage>
        <taxon>Eukaryota</taxon>
        <taxon>Viridiplantae</taxon>
        <taxon>Streptophyta</taxon>
        <taxon>Embryophyta</taxon>
        <taxon>Tracheophyta</taxon>
        <taxon>Spermatophyta</taxon>
        <taxon>Magnoliopsida</taxon>
        <taxon>Liliopsida</taxon>
        <taxon>Poales</taxon>
        <taxon>Poaceae</taxon>
        <taxon>PACMAD clade</taxon>
        <taxon>Arundinoideae</taxon>
        <taxon>Arundineae</taxon>
        <taxon>Arundo</taxon>
    </lineage>
</organism>
<dbReference type="AlphaFoldDB" id="A0A0A9JIK1"/>
<protein>
    <submittedName>
        <fullName evidence="1">Uncharacterized protein</fullName>
    </submittedName>
</protein>
<evidence type="ECO:0000313" key="1">
    <source>
        <dbReference type="EMBL" id="JAE21500.1"/>
    </source>
</evidence>
<name>A0A0A9JIK1_ARUDO</name>
<reference evidence="1" key="1">
    <citation type="submission" date="2014-09" db="EMBL/GenBank/DDBJ databases">
        <authorList>
            <person name="Magalhaes I.L.F."/>
            <person name="Oliveira U."/>
            <person name="Santos F.R."/>
            <person name="Vidigal T.H.D.A."/>
            <person name="Brescovit A.D."/>
            <person name="Santos A.J."/>
        </authorList>
    </citation>
    <scope>NUCLEOTIDE SEQUENCE</scope>
    <source>
        <tissue evidence="1">Shoot tissue taken approximately 20 cm above the soil surface</tissue>
    </source>
</reference>
<reference evidence="1" key="2">
    <citation type="journal article" date="2015" name="Data Brief">
        <title>Shoot transcriptome of the giant reed, Arundo donax.</title>
        <authorList>
            <person name="Barrero R.A."/>
            <person name="Guerrero F.D."/>
            <person name="Moolhuijzen P."/>
            <person name="Goolsby J.A."/>
            <person name="Tidwell J."/>
            <person name="Bellgard S.E."/>
            <person name="Bellgard M.I."/>
        </authorList>
    </citation>
    <scope>NUCLEOTIDE SEQUENCE</scope>
    <source>
        <tissue evidence="1">Shoot tissue taken approximately 20 cm above the soil surface</tissue>
    </source>
</reference>